<dbReference type="GO" id="GO:0008568">
    <property type="term" value="F:microtubule severing ATPase activity"/>
    <property type="evidence" value="ECO:0007669"/>
    <property type="project" value="TreeGrafter"/>
</dbReference>
<evidence type="ECO:0000256" key="1">
    <source>
        <dbReference type="ARBA" id="ARBA00006914"/>
    </source>
</evidence>
<dbReference type="InterPro" id="IPR041569">
    <property type="entry name" value="AAA_lid_3"/>
</dbReference>
<dbReference type="InterPro" id="IPR003593">
    <property type="entry name" value="AAA+_ATPase"/>
</dbReference>
<dbReference type="Pfam" id="PF17862">
    <property type="entry name" value="AAA_lid_3"/>
    <property type="match status" value="1"/>
</dbReference>
<evidence type="ECO:0000259" key="6">
    <source>
        <dbReference type="SMART" id="SM00382"/>
    </source>
</evidence>
<dbReference type="InterPro" id="IPR050304">
    <property type="entry name" value="MT-severing_AAA_ATPase"/>
</dbReference>
<dbReference type="InterPro" id="IPR003959">
    <property type="entry name" value="ATPase_AAA_core"/>
</dbReference>
<dbReference type="STRING" id="53326.A0A016TYK0"/>
<dbReference type="Gene3D" id="3.40.50.300">
    <property type="entry name" value="P-loop containing nucleotide triphosphate hydrolases"/>
    <property type="match status" value="1"/>
</dbReference>
<dbReference type="GO" id="GO:0008017">
    <property type="term" value="F:microtubule binding"/>
    <property type="evidence" value="ECO:0007669"/>
    <property type="project" value="UniProtKB-ARBA"/>
</dbReference>
<organism evidence="7 8">
    <name type="scientific">Ancylostoma ceylanicum</name>
    <dbReference type="NCBI Taxonomy" id="53326"/>
    <lineage>
        <taxon>Eukaryota</taxon>
        <taxon>Metazoa</taxon>
        <taxon>Ecdysozoa</taxon>
        <taxon>Nematoda</taxon>
        <taxon>Chromadorea</taxon>
        <taxon>Rhabditida</taxon>
        <taxon>Rhabditina</taxon>
        <taxon>Rhabditomorpha</taxon>
        <taxon>Strongyloidea</taxon>
        <taxon>Ancylostomatidae</taxon>
        <taxon>Ancylostomatinae</taxon>
        <taxon>Ancylostoma</taxon>
    </lineage>
</organism>
<comment type="similarity">
    <text evidence="1 5">Belongs to the AAA ATPase family.</text>
</comment>
<keyword evidence="8" id="KW-1185">Reference proteome</keyword>
<evidence type="ECO:0000256" key="4">
    <source>
        <dbReference type="ARBA" id="ARBA00035694"/>
    </source>
</evidence>
<dbReference type="PROSITE" id="PS00674">
    <property type="entry name" value="AAA"/>
    <property type="match status" value="1"/>
</dbReference>
<dbReference type="PANTHER" id="PTHR23074">
    <property type="entry name" value="AAA DOMAIN-CONTAINING"/>
    <property type="match status" value="1"/>
</dbReference>
<dbReference type="InterPro" id="IPR047858">
    <property type="entry name" value="FIGNL1_ATPase"/>
</dbReference>
<evidence type="ECO:0000256" key="5">
    <source>
        <dbReference type="RuleBase" id="RU003651"/>
    </source>
</evidence>
<gene>
    <name evidence="7" type="primary">Acey_s0067.g123</name>
    <name evidence="7" type="synonym">Acey-figl-1</name>
    <name evidence="7" type="ORF">Y032_0067g123</name>
</gene>
<evidence type="ECO:0000313" key="8">
    <source>
        <dbReference type="Proteomes" id="UP000024635"/>
    </source>
</evidence>
<sequence>MASGSQVVKEMKQVICESQVITNPGSSAHEDGTNVDGAQAPKRYLGNKKITPSFNAPPMIRKGLEMMDVNGGSGAKTAGSGLRNEPTLKHFDENIISLIESEIMSVTHETGWADVAGLDGAKKALREIVVLPFKRPDMFKGIRAPPKGVLLFGPPGTGKTMIGRCVASQCKATFFNISASSLTSKWVGEGEKLVRALFSVARLKLPSVIFIDEVDSLLSARSETEHESSRRIKTEFLVQLDGVATNSDERLLVLAATNRPQELDEAARRRFVKRLYIALPEAEARLTIVRNLLSDMKHNLEDDDFDEVAKLTEGYSGADMRQLCAEAAMGPIRDIDNCSSMDIETIEAEEIRPISLSDFTTAAQVVRPTVVSEDLEAYRVWDSKFGCLL</sequence>
<dbReference type="CDD" id="cd19525">
    <property type="entry name" value="RecA-like_Figl-1"/>
    <property type="match status" value="1"/>
</dbReference>
<dbReference type="FunFam" id="3.40.50.300:FF:000093">
    <property type="entry name" value="Fidgetin-like 1"/>
    <property type="match status" value="1"/>
</dbReference>
<name>A0A016TYK0_9BILA</name>
<dbReference type="Proteomes" id="UP000024635">
    <property type="component" value="Unassembled WGS sequence"/>
</dbReference>
<accession>A0A016TYK0</accession>
<evidence type="ECO:0000256" key="3">
    <source>
        <dbReference type="ARBA" id="ARBA00022840"/>
    </source>
</evidence>
<dbReference type="PANTHER" id="PTHR23074:SF17">
    <property type="entry name" value="FIDGETIN-LIKE PROTEIN 1"/>
    <property type="match status" value="1"/>
</dbReference>
<dbReference type="OrthoDB" id="10251136at2759"/>
<dbReference type="GO" id="GO:0016887">
    <property type="term" value="F:ATP hydrolysis activity"/>
    <property type="evidence" value="ECO:0007669"/>
    <property type="project" value="InterPro"/>
</dbReference>
<dbReference type="FunFam" id="1.10.8.60:FF:000022">
    <property type="entry name" value="Fidgetin like 1"/>
    <property type="match status" value="1"/>
</dbReference>
<reference evidence="8" key="1">
    <citation type="journal article" date="2015" name="Nat. Genet.">
        <title>The genome and transcriptome of the zoonotic hookworm Ancylostoma ceylanicum identify infection-specific gene families.</title>
        <authorList>
            <person name="Schwarz E.M."/>
            <person name="Hu Y."/>
            <person name="Antoshechkin I."/>
            <person name="Miller M.M."/>
            <person name="Sternberg P.W."/>
            <person name="Aroian R.V."/>
        </authorList>
    </citation>
    <scope>NUCLEOTIDE SEQUENCE</scope>
    <source>
        <strain evidence="8">HY135</strain>
    </source>
</reference>
<comment type="caution">
    <text evidence="7">The sequence shown here is derived from an EMBL/GenBank/DDBJ whole genome shotgun (WGS) entry which is preliminary data.</text>
</comment>
<dbReference type="Gene3D" id="1.10.8.60">
    <property type="match status" value="1"/>
</dbReference>
<evidence type="ECO:0000313" key="7">
    <source>
        <dbReference type="EMBL" id="EYC08114.1"/>
    </source>
</evidence>
<dbReference type="SUPFAM" id="SSF52540">
    <property type="entry name" value="P-loop containing nucleoside triphosphate hydrolases"/>
    <property type="match status" value="1"/>
</dbReference>
<dbReference type="EMBL" id="JARK01001403">
    <property type="protein sequence ID" value="EYC08114.1"/>
    <property type="molecule type" value="Genomic_DNA"/>
</dbReference>
<dbReference type="AlphaFoldDB" id="A0A016TYK0"/>
<protein>
    <recommendedName>
        <fullName evidence="4">Fidgetin-like protein 1</fullName>
    </recommendedName>
</protein>
<dbReference type="Pfam" id="PF00004">
    <property type="entry name" value="AAA"/>
    <property type="match status" value="1"/>
</dbReference>
<evidence type="ECO:0000256" key="2">
    <source>
        <dbReference type="ARBA" id="ARBA00022741"/>
    </source>
</evidence>
<proteinExistence type="inferred from homology"/>
<feature type="domain" description="AAA+ ATPase" evidence="6">
    <location>
        <begin position="145"/>
        <end position="281"/>
    </location>
</feature>
<dbReference type="GO" id="GO:0005524">
    <property type="term" value="F:ATP binding"/>
    <property type="evidence" value="ECO:0007669"/>
    <property type="project" value="UniProtKB-KW"/>
</dbReference>
<dbReference type="InterPro" id="IPR003960">
    <property type="entry name" value="ATPase_AAA_CS"/>
</dbReference>
<keyword evidence="3 5" id="KW-0067">ATP-binding</keyword>
<dbReference type="SMART" id="SM00382">
    <property type="entry name" value="AAA"/>
    <property type="match status" value="1"/>
</dbReference>
<keyword evidence="2 5" id="KW-0547">Nucleotide-binding</keyword>
<dbReference type="InterPro" id="IPR027417">
    <property type="entry name" value="P-loop_NTPase"/>
</dbReference>